<evidence type="ECO:0000256" key="2">
    <source>
        <dbReference type="ARBA" id="ARBA00004496"/>
    </source>
</evidence>
<dbReference type="SUPFAM" id="SSF48371">
    <property type="entry name" value="ARM repeat"/>
    <property type="match status" value="2"/>
</dbReference>
<dbReference type="PANTHER" id="PTHR15651">
    <property type="entry name" value="ARMADILLO REPEAT-CONTAINING PROTEIN 8"/>
    <property type="match status" value="1"/>
</dbReference>
<organism evidence="7 8">
    <name type="scientific">Purpureocillium lilacinum</name>
    <name type="common">Paecilomyces lilacinus</name>
    <dbReference type="NCBI Taxonomy" id="33203"/>
    <lineage>
        <taxon>Eukaryota</taxon>
        <taxon>Fungi</taxon>
        <taxon>Dikarya</taxon>
        <taxon>Ascomycota</taxon>
        <taxon>Pezizomycotina</taxon>
        <taxon>Sordariomycetes</taxon>
        <taxon>Hypocreomycetidae</taxon>
        <taxon>Hypocreales</taxon>
        <taxon>Ophiocordycipitaceae</taxon>
        <taxon>Purpureocillium</taxon>
    </lineage>
</organism>
<keyword evidence="4" id="KW-0677">Repeat</keyword>
<feature type="region of interest" description="Disordered" evidence="6">
    <location>
        <begin position="18"/>
        <end position="71"/>
    </location>
</feature>
<evidence type="ECO:0000256" key="6">
    <source>
        <dbReference type="SAM" id="MobiDB-lite"/>
    </source>
</evidence>
<evidence type="ECO:0000256" key="4">
    <source>
        <dbReference type="ARBA" id="ARBA00022737"/>
    </source>
</evidence>
<reference evidence="7 8" key="1">
    <citation type="journal article" date="2016" name="Front. Microbiol.">
        <title>Genome and transcriptome sequences reveal the specific parasitism of the nematophagous Purpureocillium lilacinum 36-1.</title>
        <authorList>
            <person name="Xie J."/>
            <person name="Li S."/>
            <person name="Mo C."/>
            <person name="Xiao X."/>
            <person name="Peng D."/>
            <person name="Wang G."/>
            <person name="Xiao Y."/>
        </authorList>
    </citation>
    <scope>NUCLEOTIDE SEQUENCE [LARGE SCALE GENOMIC DNA]</scope>
    <source>
        <strain evidence="7 8">36-1</strain>
    </source>
</reference>
<dbReference type="Proteomes" id="UP000245956">
    <property type="component" value="Unassembled WGS sequence"/>
</dbReference>
<gene>
    <name evidence="7" type="ORF">PCL_08996</name>
</gene>
<dbReference type="EMBL" id="LCWV01000004">
    <property type="protein sequence ID" value="PWI73720.1"/>
    <property type="molecule type" value="Genomic_DNA"/>
</dbReference>
<keyword evidence="3" id="KW-0963">Cytoplasm</keyword>
<protein>
    <submittedName>
        <fullName evidence="7">Armadillo repeat protein</fullName>
    </submittedName>
</protein>
<feature type="compositionally biased region" description="Basic and acidic residues" evidence="6">
    <location>
        <begin position="1181"/>
        <end position="1198"/>
    </location>
</feature>
<evidence type="ECO:0000313" key="7">
    <source>
        <dbReference type="EMBL" id="PWI73720.1"/>
    </source>
</evidence>
<name>A0A2U3EH04_PURLI</name>
<dbReference type="GO" id="GO:0005737">
    <property type="term" value="C:cytoplasm"/>
    <property type="evidence" value="ECO:0007669"/>
    <property type="project" value="UniProtKB-SubCell"/>
</dbReference>
<dbReference type="GO" id="GO:0005634">
    <property type="term" value="C:nucleus"/>
    <property type="evidence" value="ECO:0007669"/>
    <property type="project" value="UniProtKB-SubCell"/>
</dbReference>
<feature type="compositionally biased region" description="Polar residues" evidence="6">
    <location>
        <begin position="919"/>
        <end position="933"/>
    </location>
</feature>
<feature type="region of interest" description="Disordered" evidence="6">
    <location>
        <begin position="138"/>
        <end position="158"/>
    </location>
</feature>
<dbReference type="InterPro" id="IPR016024">
    <property type="entry name" value="ARM-type_fold"/>
</dbReference>
<feature type="region of interest" description="Disordered" evidence="6">
    <location>
        <begin position="582"/>
        <end position="602"/>
    </location>
</feature>
<evidence type="ECO:0000313" key="8">
    <source>
        <dbReference type="Proteomes" id="UP000245956"/>
    </source>
</evidence>
<comment type="caution">
    <text evidence="7">The sequence shown here is derived from an EMBL/GenBank/DDBJ whole genome shotgun (WGS) entry which is preliminary data.</text>
</comment>
<dbReference type="InterPro" id="IPR038739">
    <property type="entry name" value="ARMC8/Vid28"/>
</dbReference>
<feature type="compositionally biased region" description="Polar residues" evidence="6">
    <location>
        <begin position="960"/>
        <end position="971"/>
    </location>
</feature>
<dbReference type="InterPro" id="IPR011989">
    <property type="entry name" value="ARM-like"/>
</dbReference>
<dbReference type="GO" id="GO:0043161">
    <property type="term" value="P:proteasome-mediated ubiquitin-dependent protein catabolic process"/>
    <property type="evidence" value="ECO:0007669"/>
    <property type="project" value="TreeGrafter"/>
</dbReference>
<feature type="compositionally biased region" description="Low complexity" evidence="6">
    <location>
        <begin position="592"/>
        <end position="602"/>
    </location>
</feature>
<feature type="region of interest" description="Disordered" evidence="6">
    <location>
        <begin position="1181"/>
        <end position="1203"/>
    </location>
</feature>
<comment type="subcellular location">
    <subcellularLocation>
        <location evidence="2">Cytoplasm</location>
    </subcellularLocation>
    <subcellularLocation>
        <location evidence="1">Nucleus</location>
    </subcellularLocation>
</comment>
<dbReference type="PANTHER" id="PTHR15651:SF7">
    <property type="entry name" value="ARMADILLO REPEAT-CONTAINING PROTEIN 8"/>
    <property type="match status" value="1"/>
</dbReference>
<evidence type="ECO:0000256" key="5">
    <source>
        <dbReference type="ARBA" id="ARBA00023242"/>
    </source>
</evidence>
<dbReference type="Gene3D" id="1.25.10.10">
    <property type="entry name" value="Leucine-rich Repeat Variant"/>
    <property type="match status" value="3"/>
</dbReference>
<sequence length="1605" mass="175556">MATRQKNGRLAKAGVAILGVARGQEPEQRPGEGSLPQGGHGAPFRVETSAAAPRTVDPGFNSRPRVVGGHRWQIKPPGWPRGVGAESGVLEAHRGNCRGVVLAVRVLRGAVRCASKVRTGASCKSQCREAGSKCALATGPRAARRRPDSHAASTVPARQRGVGICDTETGHGIWTEHVQIDEQDIDDGTDAGRTKLSSGSMDAAQWRVDGRSNPWRLPPQSATFTPPSGPAKLGGRALGRLPCNGASSVRAMPSLSERTRWCPPEKSPVLAAFEERCRKAKQQPFLDETLMDEREIACSWSDFKRPLLRRYNLQGSLIFIDVVGYGVDGIVWRVEVDCRIMALKVFWDNEAPEKATQYWALQRECQNASLLQMIQFVTENYPDSIWLKPNPRTFPDAVRNLYAFSDEGRRQKRFRDVPGAINHTNTPRMRKCFGWTTVRGEDLCALHRNARLPRVKIDGLTRGISPTESYHAILYEFVPDNSDVLSTDAVQSQLDFFWLTGFCLTPLRSENWKAPGVLMDLADLICPWHAGWRLLAVVVANTRAARVSAERNPGAWDTAPDAASRPPHCALHSWCPGAGVDSSLSAQTPHDPASARAASMARPQSSPILAQLRSAKTYPEQTAALQALKNEIVGHIQKKEAWIGFGVLEPIVLTLSASRSPAKPNGKDARTQLVSRPLSDEDSVKLQALQLVASFANGGPAFLAPVHAAGVVPAILANTCPLSNPPQLVVAALRALTDIADAAALAQPSSPLDTSSLADNVFSPQNMEALNVMLSISSPKHMLQSQVNLASGLISRLCREEKHQHALTTAGVLDSLATQLARFAVRDGLVVPGAEEHAYADGLYEVFPEPASANAKIGPILEAIAAILGDSKYRSNRLVYSPSLMAVFPSVKFETAESYGPQQAAALTAMDYILPSMPVTGTRNQSGPQSSFPTPDRSDSRTSSRASLSRFSSAAVWDSPRNQSSGNGSDTATEDIESPLIPWLIHLSRTLAEYDRLMAAAVIAALFKAGLGRKATRETSIGFLVVPILVGMVERNDKDGAELEAPVNVTQQLILETAPAVLARLITDSEFLQKAAYDCDAVKVLTKLLRRAYQPVPEIDQPKYWSPQSDTGMDDESTPAMAQLGAKGQNPLLAHRMKLREASLRAIGALAAGKEDYRKAFVAEDFVPYVVESLCEFPRKPKQVKERSKDKQGADAGRKGPSPAYGSNPVSVIIAACHVVRMLARSVSVLRTALVDYGVALPIFQFMTHRDVNVQIAATATVINLVVEVSPVRELLTESGVMKVLCEHAHSDNPALRLNALWALKHLVDAVGPELKKACLQQLEPGWLVQLICDDTQDTALYNSRLKEAAGDDFDEDMDMQPLDEPLRWLYGSNGSIRELDASRSTKLRQAEDKLSAIREAELNPMRRARNDDIAIQEQGLDFIRNLIGRPESGASSETPSETTEMIDYLFTELGQDRLFEILASKLRSRMLHPFSRRTSTSGREQRVLHPQAKIIVAVIYILVHMAASIPRHRQLVIAQTELLKLLAQQASSKDREVRVALCHLVINLTWQEDDAEAQQCAARAAELKRLGFHSKMESLKLQDRDLDVRERAKTAAWQIEQATY</sequence>
<proteinExistence type="predicted"/>
<keyword evidence="5" id="KW-0539">Nucleus</keyword>
<dbReference type="InterPro" id="IPR000225">
    <property type="entry name" value="Armadillo"/>
</dbReference>
<evidence type="ECO:0000256" key="1">
    <source>
        <dbReference type="ARBA" id="ARBA00004123"/>
    </source>
</evidence>
<evidence type="ECO:0000256" key="3">
    <source>
        <dbReference type="ARBA" id="ARBA00022490"/>
    </source>
</evidence>
<feature type="compositionally biased region" description="Low complexity" evidence="6">
    <location>
        <begin position="943"/>
        <end position="955"/>
    </location>
</feature>
<accession>A0A2U3EH04</accession>
<dbReference type="Pfam" id="PF00514">
    <property type="entry name" value="Arm"/>
    <property type="match status" value="1"/>
</dbReference>
<dbReference type="GO" id="GO:0034657">
    <property type="term" value="C:GID complex"/>
    <property type="evidence" value="ECO:0007669"/>
    <property type="project" value="TreeGrafter"/>
</dbReference>
<feature type="region of interest" description="Disordered" evidence="6">
    <location>
        <begin position="918"/>
        <end position="973"/>
    </location>
</feature>